<dbReference type="PROSITE" id="PS51272">
    <property type="entry name" value="SLH"/>
    <property type="match status" value="3"/>
</dbReference>
<feature type="region of interest" description="Disordered" evidence="1">
    <location>
        <begin position="230"/>
        <end position="249"/>
    </location>
</feature>
<dbReference type="PANTHER" id="PTHR43308">
    <property type="entry name" value="OUTER MEMBRANE PROTEIN ALPHA-RELATED"/>
    <property type="match status" value="1"/>
</dbReference>
<dbReference type="InterPro" id="IPR051465">
    <property type="entry name" value="Cell_Envelope_Struct_Comp"/>
</dbReference>
<evidence type="ECO:0000256" key="1">
    <source>
        <dbReference type="SAM" id="MobiDB-lite"/>
    </source>
</evidence>
<dbReference type="EMBL" id="JAAHFQ010000199">
    <property type="protein sequence ID" value="NER28335.1"/>
    <property type="molecule type" value="Genomic_DNA"/>
</dbReference>
<dbReference type="InterPro" id="IPR001119">
    <property type="entry name" value="SLH_dom"/>
</dbReference>
<evidence type="ECO:0000259" key="2">
    <source>
        <dbReference type="PROSITE" id="PS51272"/>
    </source>
</evidence>
<proteinExistence type="predicted"/>
<feature type="domain" description="SLH" evidence="2">
    <location>
        <begin position="111"/>
        <end position="170"/>
    </location>
</feature>
<sequence length="249" mass="27180">PEVAVTPSPTLEASPSPEVAVSPSPALEESPSETTTSTPLQQTPTPTVQFSDVPDNDWARPYIETITQRGIVSGFPGGEFRPNEPVTRAQLASQIGKIFVDRKNRREAVDFDDISENYWATEEIKNAYQKGFLSGYSEDIFRPDQPVPRLQVLVALASGLNLEQSPVAEQALEKYQDKEGIPDWAVPKVAAAIQGGLIENDPNQELLRPDQPATRREVAAMLYQALVKSGSIEDSSSPELVPPQTDNSP</sequence>
<dbReference type="PANTHER" id="PTHR43308:SF5">
    <property type="entry name" value="S-LAYER PROTEIN _ PEPTIDOGLYCAN ENDO-BETA-N-ACETYLGLUCOSAMINIDASE"/>
    <property type="match status" value="1"/>
</dbReference>
<feature type="region of interest" description="Disordered" evidence="1">
    <location>
        <begin position="1"/>
        <end position="56"/>
    </location>
</feature>
<dbReference type="Pfam" id="PF00395">
    <property type="entry name" value="SLH"/>
    <property type="match status" value="3"/>
</dbReference>
<protein>
    <submittedName>
        <fullName evidence="3">S-layer homology domain-containing protein</fullName>
    </submittedName>
</protein>
<dbReference type="AlphaFoldDB" id="A0A6B3NBP0"/>
<name>A0A6B3NBP0_9CYAN</name>
<feature type="non-terminal residue" evidence="3">
    <location>
        <position position="1"/>
    </location>
</feature>
<feature type="domain" description="SLH" evidence="2">
    <location>
        <begin position="172"/>
        <end position="236"/>
    </location>
</feature>
<feature type="domain" description="SLH" evidence="2">
    <location>
        <begin position="46"/>
        <end position="109"/>
    </location>
</feature>
<reference evidence="3" key="1">
    <citation type="submission" date="2019-11" db="EMBL/GenBank/DDBJ databases">
        <title>Genomic insights into an expanded diversity of filamentous marine cyanobacteria reveals the extraordinary biosynthetic potential of Moorea and Okeania.</title>
        <authorList>
            <person name="Ferreira Leao T."/>
            <person name="Wang M."/>
            <person name="Moss N."/>
            <person name="Da Silva R."/>
            <person name="Sanders J."/>
            <person name="Nurk S."/>
            <person name="Gurevich A."/>
            <person name="Humphrey G."/>
            <person name="Reher R."/>
            <person name="Zhu Q."/>
            <person name="Belda-Ferre P."/>
            <person name="Glukhov E."/>
            <person name="Rex R."/>
            <person name="Dorrestein P.C."/>
            <person name="Knight R."/>
            <person name="Pevzner P."/>
            <person name="Gerwick W.H."/>
            <person name="Gerwick L."/>
        </authorList>
    </citation>
    <scope>NUCLEOTIDE SEQUENCE</scope>
    <source>
        <strain evidence="3">SIO1C4</strain>
    </source>
</reference>
<evidence type="ECO:0000313" key="3">
    <source>
        <dbReference type="EMBL" id="NER28335.1"/>
    </source>
</evidence>
<organism evidence="3">
    <name type="scientific">Symploca sp. SIO1C4</name>
    <dbReference type="NCBI Taxonomy" id="2607765"/>
    <lineage>
        <taxon>Bacteria</taxon>
        <taxon>Bacillati</taxon>
        <taxon>Cyanobacteriota</taxon>
        <taxon>Cyanophyceae</taxon>
        <taxon>Coleofasciculales</taxon>
        <taxon>Coleofasciculaceae</taxon>
        <taxon>Symploca</taxon>
    </lineage>
</organism>
<comment type="caution">
    <text evidence="3">The sequence shown here is derived from an EMBL/GenBank/DDBJ whole genome shotgun (WGS) entry which is preliminary data.</text>
</comment>
<accession>A0A6B3NBP0</accession>
<feature type="compositionally biased region" description="Polar residues" evidence="1">
    <location>
        <begin position="232"/>
        <end position="249"/>
    </location>
</feature>
<gene>
    <name evidence="3" type="ORF">F6J89_12035</name>
</gene>
<feature type="compositionally biased region" description="Low complexity" evidence="1">
    <location>
        <begin position="12"/>
        <end position="48"/>
    </location>
</feature>